<dbReference type="Proteomes" id="UP000254841">
    <property type="component" value="Unassembled WGS sequence"/>
</dbReference>
<dbReference type="SUPFAM" id="SSF56752">
    <property type="entry name" value="D-aminoacid aminotransferase-like PLP-dependent enzymes"/>
    <property type="match status" value="1"/>
</dbReference>
<reference evidence="16 17" key="1">
    <citation type="submission" date="2018-06" db="EMBL/GenBank/DDBJ databases">
        <authorList>
            <consortium name="Pathogen Informatics"/>
            <person name="Doyle S."/>
        </authorList>
    </citation>
    <scope>NUCLEOTIDE SEQUENCE [LARGE SCALE GENOMIC DNA]</scope>
    <source>
        <strain evidence="16 17">NCTC12410</strain>
    </source>
</reference>
<dbReference type="GO" id="GO:0052655">
    <property type="term" value="F:L-valine-2-oxoglutarate transaminase activity"/>
    <property type="evidence" value="ECO:0007669"/>
    <property type="project" value="RHEA"/>
</dbReference>
<dbReference type="UniPathway" id="UPA00048">
    <property type="reaction ID" value="UER00073"/>
</dbReference>
<evidence type="ECO:0000256" key="9">
    <source>
        <dbReference type="ARBA" id="ARBA00022679"/>
    </source>
</evidence>
<comment type="function">
    <text evidence="2 15">Acts on leucine, isoleucine and valine.</text>
</comment>
<evidence type="ECO:0000256" key="5">
    <source>
        <dbReference type="ARBA" id="ARBA00005072"/>
    </source>
</evidence>
<sequence length="310" mass="34240">MKESSYIWKNGELIAWKDATTHVLSHTLHYGNAAFEGTRAYMTPKGLAIFRLREHCARLLRSCKILRLHCPYTLEELEAAHIALLKANRADFSGNVYIRPLVYLGYGVMGVAHINAPVETIIAAWEWGAYLGEDGINNGIKVKTSSFARNPIRSTMGKAKAAANYLNSQMAKYEALACGCDEALLLDEQGFVAEGSGECIFIVRDGKLITPPHDYTLESITQATTIELAKDLGLEVLERHITRDELYVADEAFFTGTAAEITPIREVDFYPIGSGGAGQITKALQAEFHALVNAQKDQNPKYASYLTFID</sequence>
<evidence type="ECO:0000256" key="13">
    <source>
        <dbReference type="ARBA" id="ARBA00048798"/>
    </source>
</evidence>
<gene>
    <name evidence="15 16" type="primary">ilvE</name>
    <name evidence="16" type="ORF">NCTC12410_00623</name>
</gene>
<dbReference type="GO" id="GO:0005829">
    <property type="term" value="C:cytosol"/>
    <property type="evidence" value="ECO:0007669"/>
    <property type="project" value="TreeGrafter"/>
</dbReference>
<comment type="pathway">
    <text evidence="4 15">Amino-acid biosynthesis; L-valine biosynthesis; L-valine from pyruvate: step 4/4.</text>
</comment>
<protein>
    <recommendedName>
        <fullName evidence="15">Branched-chain-amino-acid aminotransferase</fullName>
        <shortName evidence="15">BCAT</shortName>
        <ecNumber evidence="15">2.6.1.42</ecNumber>
    </recommendedName>
</protein>
<dbReference type="UniPathway" id="UPA00049">
    <property type="reaction ID" value="UER00062"/>
</dbReference>
<dbReference type="UniPathway" id="UPA00047">
    <property type="reaction ID" value="UER00058"/>
</dbReference>
<dbReference type="Pfam" id="PF01063">
    <property type="entry name" value="Aminotran_4"/>
    <property type="match status" value="1"/>
</dbReference>
<dbReference type="AlphaFoldDB" id="A0A377J4P3"/>
<dbReference type="PANTHER" id="PTHR42743">
    <property type="entry name" value="AMINO-ACID AMINOTRANSFERASE"/>
    <property type="match status" value="1"/>
</dbReference>
<dbReference type="CDD" id="cd01557">
    <property type="entry name" value="BCAT_beta_family"/>
    <property type="match status" value="1"/>
</dbReference>
<evidence type="ECO:0000256" key="12">
    <source>
        <dbReference type="ARBA" id="ARBA00048212"/>
    </source>
</evidence>
<dbReference type="GO" id="GO:0009097">
    <property type="term" value="P:isoleucine biosynthetic process"/>
    <property type="evidence" value="ECO:0007669"/>
    <property type="project" value="UniProtKB-UniPathway"/>
</dbReference>
<dbReference type="RefSeq" id="WP_115011110.1">
    <property type="nucleotide sequence ID" value="NZ_UGHV01000001.1"/>
</dbReference>
<comment type="pathway">
    <text evidence="3 15">Amino-acid biosynthesis; L-isoleucine biosynthesis; L-isoleucine from 2-oxobutanoate: step 4/4.</text>
</comment>
<evidence type="ECO:0000256" key="11">
    <source>
        <dbReference type="ARBA" id="ARBA00023304"/>
    </source>
</evidence>
<comment type="catalytic activity">
    <reaction evidence="13 15">
        <text>L-isoleucine + 2-oxoglutarate = (S)-3-methyl-2-oxopentanoate + L-glutamate</text>
        <dbReference type="Rhea" id="RHEA:24801"/>
        <dbReference type="ChEBI" id="CHEBI:16810"/>
        <dbReference type="ChEBI" id="CHEBI:29985"/>
        <dbReference type="ChEBI" id="CHEBI:35146"/>
        <dbReference type="ChEBI" id="CHEBI:58045"/>
        <dbReference type="EC" id="2.6.1.42"/>
    </reaction>
</comment>
<evidence type="ECO:0000256" key="7">
    <source>
        <dbReference type="ARBA" id="ARBA00022576"/>
    </source>
</evidence>
<evidence type="ECO:0000256" key="15">
    <source>
        <dbReference type="RuleBase" id="RU364094"/>
    </source>
</evidence>
<proteinExistence type="inferred from homology"/>
<keyword evidence="9 15" id="KW-0808">Transferase</keyword>
<comment type="pathway">
    <text evidence="5 15">Amino-acid biosynthesis; L-leucine biosynthesis; L-leucine from 3-methyl-2-oxobutanoate: step 4/4.</text>
</comment>
<name>A0A377J4P3_9HELI</name>
<evidence type="ECO:0000256" key="6">
    <source>
        <dbReference type="ARBA" id="ARBA00009320"/>
    </source>
</evidence>
<dbReference type="InterPro" id="IPR005785">
    <property type="entry name" value="B_amino_transI"/>
</dbReference>
<dbReference type="FunFam" id="3.20.10.10:FF:000002">
    <property type="entry name" value="D-alanine aminotransferase"/>
    <property type="match status" value="1"/>
</dbReference>
<dbReference type="PANTHER" id="PTHR42743:SF11">
    <property type="entry name" value="AMINODEOXYCHORISMATE LYASE"/>
    <property type="match status" value="1"/>
</dbReference>
<keyword evidence="8 15" id="KW-0028">Amino-acid biosynthesis</keyword>
<dbReference type="Gene3D" id="3.30.470.10">
    <property type="match status" value="1"/>
</dbReference>
<dbReference type="EMBL" id="UGHV01000001">
    <property type="protein sequence ID" value="STO96806.1"/>
    <property type="molecule type" value="Genomic_DNA"/>
</dbReference>
<dbReference type="InterPro" id="IPR036038">
    <property type="entry name" value="Aminotransferase-like"/>
</dbReference>
<dbReference type="InterPro" id="IPR001544">
    <property type="entry name" value="Aminotrans_IV"/>
</dbReference>
<evidence type="ECO:0000256" key="2">
    <source>
        <dbReference type="ARBA" id="ARBA00003109"/>
    </source>
</evidence>
<keyword evidence="10 15" id="KW-0663">Pyridoxal phosphate</keyword>
<evidence type="ECO:0000313" key="17">
    <source>
        <dbReference type="Proteomes" id="UP000254841"/>
    </source>
</evidence>
<evidence type="ECO:0000313" key="16">
    <source>
        <dbReference type="EMBL" id="STO96806.1"/>
    </source>
</evidence>
<organism evidence="16 17">
    <name type="scientific">Helicobacter canis</name>
    <dbReference type="NCBI Taxonomy" id="29419"/>
    <lineage>
        <taxon>Bacteria</taxon>
        <taxon>Pseudomonadati</taxon>
        <taxon>Campylobacterota</taxon>
        <taxon>Epsilonproteobacteria</taxon>
        <taxon>Campylobacterales</taxon>
        <taxon>Helicobacteraceae</taxon>
        <taxon>Helicobacter</taxon>
    </lineage>
</organism>
<evidence type="ECO:0000256" key="10">
    <source>
        <dbReference type="ARBA" id="ARBA00022898"/>
    </source>
</evidence>
<dbReference type="GO" id="GO:0009098">
    <property type="term" value="P:L-leucine biosynthetic process"/>
    <property type="evidence" value="ECO:0007669"/>
    <property type="project" value="UniProtKB-UniPathway"/>
</dbReference>
<evidence type="ECO:0000256" key="8">
    <source>
        <dbReference type="ARBA" id="ARBA00022605"/>
    </source>
</evidence>
<evidence type="ECO:0000256" key="4">
    <source>
        <dbReference type="ARBA" id="ARBA00004931"/>
    </source>
</evidence>
<dbReference type="GO" id="GO:0052654">
    <property type="term" value="F:L-leucine-2-oxoglutarate transaminase activity"/>
    <property type="evidence" value="ECO:0007669"/>
    <property type="project" value="RHEA"/>
</dbReference>
<dbReference type="Gene3D" id="3.20.10.10">
    <property type="entry name" value="D-amino Acid Aminotransferase, subunit A, domain 2"/>
    <property type="match status" value="1"/>
</dbReference>
<comment type="cofactor">
    <cofactor evidence="1 15">
        <name>pyridoxal 5'-phosphate</name>
        <dbReference type="ChEBI" id="CHEBI:597326"/>
    </cofactor>
</comment>
<dbReference type="EC" id="2.6.1.42" evidence="15"/>
<dbReference type="InterPro" id="IPR043131">
    <property type="entry name" value="BCAT-like_N"/>
</dbReference>
<dbReference type="NCBIfam" id="NF005146">
    <property type="entry name" value="PRK06606.1"/>
    <property type="match status" value="1"/>
</dbReference>
<comment type="catalytic activity">
    <reaction evidence="12 15">
        <text>L-valine + 2-oxoglutarate = 3-methyl-2-oxobutanoate + L-glutamate</text>
        <dbReference type="Rhea" id="RHEA:24813"/>
        <dbReference type="ChEBI" id="CHEBI:11851"/>
        <dbReference type="ChEBI" id="CHEBI:16810"/>
        <dbReference type="ChEBI" id="CHEBI:29985"/>
        <dbReference type="ChEBI" id="CHEBI:57762"/>
        <dbReference type="EC" id="2.6.1.42"/>
    </reaction>
</comment>
<keyword evidence="11 15" id="KW-0100">Branched-chain amino acid biosynthesis</keyword>
<accession>A0A377J4P3</accession>
<evidence type="ECO:0000256" key="14">
    <source>
        <dbReference type="ARBA" id="ARBA00049229"/>
    </source>
</evidence>
<dbReference type="InterPro" id="IPR033939">
    <property type="entry name" value="BCAT_family"/>
</dbReference>
<comment type="catalytic activity">
    <reaction evidence="14 15">
        <text>L-leucine + 2-oxoglutarate = 4-methyl-2-oxopentanoate + L-glutamate</text>
        <dbReference type="Rhea" id="RHEA:18321"/>
        <dbReference type="ChEBI" id="CHEBI:16810"/>
        <dbReference type="ChEBI" id="CHEBI:17865"/>
        <dbReference type="ChEBI" id="CHEBI:29985"/>
        <dbReference type="ChEBI" id="CHEBI:57427"/>
        <dbReference type="EC" id="2.6.1.42"/>
    </reaction>
</comment>
<evidence type="ECO:0000256" key="1">
    <source>
        <dbReference type="ARBA" id="ARBA00001933"/>
    </source>
</evidence>
<dbReference type="InterPro" id="IPR043132">
    <property type="entry name" value="BCAT-like_C"/>
</dbReference>
<dbReference type="NCBIfam" id="TIGR01122">
    <property type="entry name" value="ilvE_I"/>
    <property type="match status" value="1"/>
</dbReference>
<dbReference type="OrthoDB" id="9804984at2"/>
<dbReference type="GO" id="GO:0052656">
    <property type="term" value="F:L-isoleucine-2-oxoglutarate transaminase activity"/>
    <property type="evidence" value="ECO:0007669"/>
    <property type="project" value="RHEA"/>
</dbReference>
<dbReference type="GO" id="GO:0009099">
    <property type="term" value="P:L-valine biosynthetic process"/>
    <property type="evidence" value="ECO:0007669"/>
    <property type="project" value="UniProtKB-UniPathway"/>
</dbReference>
<evidence type="ECO:0000256" key="3">
    <source>
        <dbReference type="ARBA" id="ARBA00004824"/>
    </source>
</evidence>
<dbReference type="InterPro" id="IPR050571">
    <property type="entry name" value="Class-IV_PLP-Dep_Aminotrnsfr"/>
</dbReference>
<keyword evidence="7 15" id="KW-0032">Aminotransferase</keyword>
<comment type="similarity">
    <text evidence="6 15">Belongs to the class-IV pyridoxal-phosphate-dependent aminotransferase family.</text>
</comment>